<protein>
    <submittedName>
        <fullName evidence="2">Uncharacterized protein</fullName>
    </submittedName>
</protein>
<feature type="region of interest" description="Disordered" evidence="1">
    <location>
        <begin position="21"/>
        <end position="44"/>
    </location>
</feature>
<evidence type="ECO:0000256" key="1">
    <source>
        <dbReference type="SAM" id="MobiDB-lite"/>
    </source>
</evidence>
<gene>
    <name evidence="2" type="ORF">BLL52_1935</name>
</gene>
<evidence type="ECO:0000313" key="3">
    <source>
        <dbReference type="Proteomes" id="UP000185911"/>
    </source>
</evidence>
<dbReference type="AlphaFoldDB" id="A0A1Q8YCT4"/>
<organism evidence="2 3">
    <name type="scientific">Rhodoferax antarcticus ANT.BR</name>
    <dbReference type="NCBI Taxonomy" id="1111071"/>
    <lineage>
        <taxon>Bacteria</taxon>
        <taxon>Pseudomonadati</taxon>
        <taxon>Pseudomonadota</taxon>
        <taxon>Betaproteobacteria</taxon>
        <taxon>Burkholderiales</taxon>
        <taxon>Comamonadaceae</taxon>
        <taxon>Rhodoferax</taxon>
    </lineage>
</organism>
<proteinExistence type="predicted"/>
<reference evidence="2 3" key="1">
    <citation type="submission" date="2017-01" db="EMBL/GenBank/DDBJ databases">
        <title>Genome sequence of Rhodoferax antarcticus ANT.BR, a psychrophilic purple nonsulfur bacterium from an Antarctic microbial mat.</title>
        <authorList>
            <person name="Baker J."/>
            <person name="Riester C."/>
            <person name="Skinner B."/>
            <person name="Newell A."/>
            <person name="Swingley W."/>
            <person name="Madigan M."/>
            <person name="Jung D."/>
            <person name="Asao M."/>
            <person name="Chen M."/>
            <person name="Loughlin P."/>
            <person name="Pan H."/>
            <person name="Lin S."/>
            <person name="Li N."/>
            <person name="Shaw J."/>
            <person name="Prado M."/>
            <person name="Sherman C."/>
            <person name="Li X."/>
            <person name="Tang J."/>
            <person name="Blankenship R."/>
            <person name="Zhao T."/>
            <person name="Touchman J."/>
            <person name="Sattley M."/>
        </authorList>
    </citation>
    <scope>NUCLEOTIDE SEQUENCE [LARGE SCALE GENOMIC DNA]</scope>
    <source>
        <strain evidence="2 3">ANT.BR</strain>
    </source>
</reference>
<name>A0A1Q8YCT4_9BURK</name>
<comment type="caution">
    <text evidence="2">The sequence shown here is derived from an EMBL/GenBank/DDBJ whole genome shotgun (WGS) entry which is preliminary data.</text>
</comment>
<sequence length="44" mass="4520">MLATGLNALTAGCCQNGPGYRISPAEKNMSNRTPALTDKAPTAI</sequence>
<accession>A0A1Q8YCT4</accession>
<dbReference type="Proteomes" id="UP000185911">
    <property type="component" value="Unassembled WGS sequence"/>
</dbReference>
<dbReference type="EMBL" id="MSYM01000013">
    <property type="protein sequence ID" value="OLP05709.1"/>
    <property type="molecule type" value="Genomic_DNA"/>
</dbReference>
<keyword evidence="3" id="KW-1185">Reference proteome</keyword>
<evidence type="ECO:0000313" key="2">
    <source>
        <dbReference type="EMBL" id="OLP05709.1"/>
    </source>
</evidence>